<protein>
    <submittedName>
        <fullName evidence="1">Uncharacterized protein</fullName>
    </submittedName>
</protein>
<accession>A0A101N397</accession>
<organism evidence="1 2">
    <name type="scientific">Streptomyces cellostaticus</name>
    <dbReference type="NCBI Taxonomy" id="67285"/>
    <lineage>
        <taxon>Bacteria</taxon>
        <taxon>Bacillati</taxon>
        <taxon>Actinomycetota</taxon>
        <taxon>Actinomycetes</taxon>
        <taxon>Kitasatosporales</taxon>
        <taxon>Streptomycetaceae</taxon>
        <taxon>Streptomyces</taxon>
    </lineage>
</organism>
<name>A0A101N397_9ACTN</name>
<reference evidence="1 2" key="1">
    <citation type="submission" date="2015-10" db="EMBL/GenBank/DDBJ databases">
        <title>Draft genome sequence of Streptomyces cellostaticus DSM 40189, type strain for the species Streptomyces cellostaticus.</title>
        <authorList>
            <person name="Ruckert C."/>
            <person name="Winkler A."/>
            <person name="Kalinowski J."/>
            <person name="Kampfer P."/>
            <person name="Glaeser S."/>
        </authorList>
    </citation>
    <scope>NUCLEOTIDE SEQUENCE [LARGE SCALE GENOMIC DNA]</scope>
    <source>
        <strain evidence="1 2">DSM 40189</strain>
    </source>
</reference>
<comment type="caution">
    <text evidence="1">The sequence shown here is derived from an EMBL/GenBank/DDBJ whole genome shotgun (WGS) entry which is preliminary data.</text>
</comment>
<dbReference type="RefSeq" id="WP_067010980.1">
    <property type="nucleotide sequence ID" value="NZ_BNDU01000008.1"/>
</dbReference>
<dbReference type="Proteomes" id="UP000054241">
    <property type="component" value="Unassembled WGS sequence"/>
</dbReference>
<proteinExistence type="predicted"/>
<dbReference type="AlphaFoldDB" id="A0A101N397"/>
<dbReference type="OrthoDB" id="8857610at2"/>
<evidence type="ECO:0000313" key="2">
    <source>
        <dbReference type="Proteomes" id="UP000054241"/>
    </source>
</evidence>
<sequence>MVVRDAVKVHRNGRCRRAGCRQLFQLDNAEAQCIERIRTNHGLAVHGGMRVAFDDRPGVIVGYQGEYLRVLLDDDLHQVTCPPTDRMTYPEGMRV</sequence>
<keyword evidence="2" id="KW-1185">Reference proteome</keyword>
<gene>
    <name evidence="1" type="ORF">AQI88_41605</name>
</gene>
<dbReference type="EMBL" id="LMWL01000117">
    <property type="protein sequence ID" value="KUM85752.1"/>
    <property type="molecule type" value="Genomic_DNA"/>
</dbReference>
<evidence type="ECO:0000313" key="1">
    <source>
        <dbReference type="EMBL" id="KUM85752.1"/>
    </source>
</evidence>